<proteinExistence type="predicted"/>
<protein>
    <submittedName>
        <fullName evidence="1">Uncharacterized protein</fullName>
    </submittedName>
</protein>
<dbReference type="EnsemblPlants" id="PGSC0003DMT400008919">
    <property type="protein sequence ID" value="PGSC0003DMT400008919"/>
    <property type="gene ID" value="PGSC0003DMG400003472"/>
</dbReference>
<accession>M0ZVA3</accession>
<name>M0ZVA3_SOLTU</name>
<reference evidence="2" key="1">
    <citation type="journal article" date="2011" name="Nature">
        <title>Genome sequence and analysis of the tuber crop potato.</title>
        <authorList>
            <consortium name="The Potato Genome Sequencing Consortium"/>
        </authorList>
    </citation>
    <scope>NUCLEOTIDE SEQUENCE [LARGE SCALE GENOMIC DNA]</scope>
    <source>
        <strain evidence="2">cv. DM1-3 516 R44</strain>
    </source>
</reference>
<evidence type="ECO:0000313" key="1">
    <source>
        <dbReference type="EnsemblPlants" id="PGSC0003DMT400008919"/>
    </source>
</evidence>
<dbReference type="InParanoid" id="M0ZVA3"/>
<dbReference type="HOGENOM" id="CLU_1621854_0_0_1"/>
<keyword evidence="2" id="KW-1185">Reference proteome</keyword>
<dbReference type="AlphaFoldDB" id="M0ZVA3"/>
<dbReference type="Proteomes" id="UP000011115">
    <property type="component" value="Unassembled WGS sequence"/>
</dbReference>
<organism evidence="1 2">
    <name type="scientific">Solanum tuberosum</name>
    <name type="common">Potato</name>
    <dbReference type="NCBI Taxonomy" id="4113"/>
    <lineage>
        <taxon>Eukaryota</taxon>
        <taxon>Viridiplantae</taxon>
        <taxon>Streptophyta</taxon>
        <taxon>Embryophyta</taxon>
        <taxon>Tracheophyta</taxon>
        <taxon>Spermatophyta</taxon>
        <taxon>Magnoliopsida</taxon>
        <taxon>eudicotyledons</taxon>
        <taxon>Gunneridae</taxon>
        <taxon>Pentapetalae</taxon>
        <taxon>asterids</taxon>
        <taxon>lamiids</taxon>
        <taxon>Solanales</taxon>
        <taxon>Solanaceae</taxon>
        <taxon>Solanoideae</taxon>
        <taxon>Solaneae</taxon>
        <taxon>Solanum</taxon>
    </lineage>
</organism>
<reference evidence="1" key="2">
    <citation type="submission" date="2015-06" db="UniProtKB">
        <authorList>
            <consortium name="EnsemblPlants"/>
        </authorList>
    </citation>
    <scope>IDENTIFICATION</scope>
    <source>
        <strain evidence="1">DM1-3 516 R44</strain>
    </source>
</reference>
<dbReference type="Gramene" id="PGSC0003DMT400008919">
    <property type="protein sequence ID" value="PGSC0003DMT400008919"/>
    <property type="gene ID" value="PGSC0003DMG400003472"/>
</dbReference>
<evidence type="ECO:0000313" key="2">
    <source>
        <dbReference type="Proteomes" id="UP000011115"/>
    </source>
</evidence>
<sequence>MPYLITLGLVETLFDPVMDRVKMELAGARTIKRDRVVNELVVFDVVNRHGIDASAGAGQDQGATSCKRCSGFLYEKCKKQDEDSIMYLQTLSQIVNEFKNKKRGGGQGHSIKECSTFIYSTGQEEEKILYQGNTKFEEEDLGRIANGRRRGSAGVQACEMFISV</sequence>
<dbReference type="PaxDb" id="4113-PGSC0003DMT400008919"/>